<evidence type="ECO:0000313" key="2">
    <source>
        <dbReference type="Proteomes" id="UP000472372"/>
    </source>
</evidence>
<dbReference type="InterPro" id="IPR000210">
    <property type="entry name" value="BTB/POZ_dom"/>
</dbReference>
<name>A0A6S6W851_9PLEO</name>
<dbReference type="Pfam" id="PF00651">
    <property type="entry name" value="BTB"/>
    <property type="match status" value="1"/>
</dbReference>
<dbReference type="SUPFAM" id="SSF54695">
    <property type="entry name" value="POZ domain"/>
    <property type="match status" value="1"/>
</dbReference>
<organism evidence="1 2">
    <name type="scientific">Pyrenophora teres f. teres</name>
    <dbReference type="NCBI Taxonomy" id="97479"/>
    <lineage>
        <taxon>Eukaryota</taxon>
        <taxon>Fungi</taxon>
        <taxon>Dikarya</taxon>
        <taxon>Ascomycota</taxon>
        <taxon>Pezizomycotina</taxon>
        <taxon>Dothideomycetes</taxon>
        <taxon>Pleosporomycetidae</taxon>
        <taxon>Pleosporales</taxon>
        <taxon>Pleosporineae</taxon>
        <taxon>Pleosporaceae</taxon>
        <taxon>Pyrenophora</taxon>
    </lineage>
</organism>
<proteinExistence type="predicted"/>
<gene>
    <name evidence="1" type="ORF">PTTW11_07782</name>
</gene>
<sequence>MSSLDQVPLAPSVFTATAGDIVILKIGPGTCDYRVHHALLTHHSEYFRKALCGDWKEAREGVVPLLDVELQIFKFFVEWLYTGGEEDWMKSYNALGLVLLKAYVFGDRFIAPVFRSAIMDNIISHVLVPDKNDGLPDASMELINYAYTNIASKNAVVQLLVDGFCKHWSFEKGSIKTVHKELPSAFLHRILGRFGEEQSKALIDCRKRAAVAQRKMDEYRNYEKAPFTEAQTQYRAASNKEKRLKKELHNRCYREHGTDQDKKHCAEACVHMRYDKDADYGFFE</sequence>
<dbReference type="PANTHER" id="PTHR47843:SF2">
    <property type="entry name" value="BTB DOMAIN-CONTAINING PROTEIN"/>
    <property type="match status" value="1"/>
</dbReference>
<reference evidence="1" key="1">
    <citation type="submission" date="2021-02" db="EMBL/GenBank/DDBJ databases">
        <authorList>
            <person name="Syme A R."/>
            <person name="Syme A R."/>
            <person name="Moolhuijzen P."/>
        </authorList>
    </citation>
    <scope>NUCLEOTIDE SEQUENCE</scope>
    <source>
        <strain evidence="1">W1-1</strain>
    </source>
</reference>
<protein>
    <submittedName>
        <fullName evidence="1">BTB domain containing protein</fullName>
    </submittedName>
</protein>
<accession>A0A6S6W851</accession>
<dbReference type="PANTHER" id="PTHR47843">
    <property type="entry name" value="BTB DOMAIN-CONTAINING PROTEIN-RELATED"/>
    <property type="match status" value="1"/>
</dbReference>
<dbReference type="AlphaFoldDB" id="A0A6S6W851"/>
<dbReference type="Gene3D" id="3.30.710.10">
    <property type="entry name" value="Potassium Channel Kv1.1, Chain A"/>
    <property type="match status" value="1"/>
</dbReference>
<dbReference type="CDD" id="cd18186">
    <property type="entry name" value="BTB_POZ_ZBTB_KLHL-like"/>
    <property type="match status" value="1"/>
</dbReference>
<dbReference type="Proteomes" id="UP000472372">
    <property type="component" value="Chromosome 7"/>
</dbReference>
<dbReference type="InterPro" id="IPR011333">
    <property type="entry name" value="SKP1/BTB/POZ_sf"/>
</dbReference>
<dbReference type="EMBL" id="HG992983">
    <property type="protein sequence ID" value="CAE7193558.1"/>
    <property type="molecule type" value="Genomic_DNA"/>
</dbReference>
<evidence type="ECO:0000313" key="1">
    <source>
        <dbReference type="EMBL" id="CAE7193558.1"/>
    </source>
</evidence>
<dbReference type="PROSITE" id="PS50097">
    <property type="entry name" value="BTB"/>
    <property type="match status" value="1"/>
</dbReference>